<name>A0A261FZU7_9BIFI</name>
<dbReference type="AlphaFoldDB" id="A0A261FZU7"/>
<evidence type="ECO:0000313" key="1">
    <source>
        <dbReference type="EMBL" id="OZG64700.1"/>
    </source>
</evidence>
<gene>
    <name evidence="1" type="ORF">BHAP_0930</name>
</gene>
<reference evidence="1 2" key="1">
    <citation type="journal article" date="2017" name="BMC Genomics">
        <title>Comparative genomic and phylogenomic analyses of the Bifidobacteriaceae family.</title>
        <authorList>
            <person name="Lugli G.A."/>
            <person name="Milani C."/>
            <person name="Turroni F."/>
            <person name="Duranti S."/>
            <person name="Mancabelli L."/>
            <person name="Mangifesta M."/>
            <person name="Ferrario C."/>
            <person name="Modesto M."/>
            <person name="Mattarelli P."/>
            <person name="Jiri K."/>
            <person name="van Sinderen D."/>
            <person name="Ventura M."/>
        </authorList>
    </citation>
    <scope>NUCLEOTIDE SEQUENCE [LARGE SCALE GENOMIC DNA]</scope>
    <source>
        <strain evidence="1 2">DSM 100202</strain>
    </source>
</reference>
<keyword evidence="2" id="KW-1185">Reference proteome</keyword>
<evidence type="ECO:0000313" key="2">
    <source>
        <dbReference type="Proteomes" id="UP000216074"/>
    </source>
</evidence>
<accession>A0A261FZU7</accession>
<sequence length="52" mass="5744">MCTLVGFRWCFALDGNEDELEVGKETGIEPVVFSGSMRFLLGDTTGVRHQHG</sequence>
<comment type="caution">
    <text evidence="1">The sequence shown here is derived from an EMBL/GenBank/DDBJ whole genome shotgun (WGS) entry which is preliminary data.</text>
</comment>
<dbReference type="EMBL" id="MWWY01000020">
    <property type="protein sequence ID" value="OZG64700.1"/>
    <property type="molecule type" value="Genomic_DNA"/>
</dbReference>
<dbReference type="Proteomes" id="UP000216074">
    <property type="component" value="Unassembled WGS sequence"/>
</dbReference>
<protein>
    <submittedName>
        <fullName evidence="1">Uncharacterized protein</fullName>
    </submittedName>
</protein>
<organism evidence="1 2">
    <name type="scientific">Bifidobacterium hapali</name>
    <dbReference type="NCBI Taxonomy" id="1630172"/>
    <lineage>
        <taxon>Bacteria</taxon>
        <taxon>Bacillati</taxon>
        <taxon>Actinomycetota</taxon>
        <taxon>Actinomycetes</taxon>
        <taxon>Bifidobacteriales</taxon>
        <taxon>Bifidobacteriaceae</taxon>
        <taxon>Bifidobacterium</taxon>
    </lineage>
</organism>
<proteinExistence type="predicted"/>